<accession>A0ABU5XIX3</accession>
<evidence type="ECO:0000256" key="1">
    <source>
        <dbReference type="ARBA" id="ARBA00009986"/>
    </source>
</evidence>
<sequence>MHEHKEIKVRQLPNFINGKFVETGNTFDVLYPITGEVTAQAHAAGKAEVDAAVAAAQAALHGPWGKMSQAERSKMVRAIADGVNRRFDEFLEVEVLDTGKPYSVASHVDIPRGAANFETFADVLRENPTEAFRMDTPDGLGALNYGIRHPRGVIGIISPWNLPLLLMTFKAGPALACGNTVVVKPSEVTPSSATLLGEVMNEVGVPEGVYNVVHGYGETGALITSHPDVDGVTFTGETVTGSIILKAIAPTLKASSMEMGGKNAGIVFEDADLDLTIKELGRSCFLNTGQVCLGTERVYVHQSIFDKVADRLVDYAKNELKYGYPDEESTNFGPVVSDEHRDKVLSYYKLAEEEGAEVLYGGGAPTFGDERDGGSWVEPTIWKGLAHDSRVVTEEIFGPAVALIPFTDEDEVIKLANDTDYGLAATFFSTNSSRVHRVAPQLEAGIVWVNSWFLRDLRTAFGGMKQSGIGREGGVHGLEFYTEMSNVCVKI</sequence>
<dbReference type="Gene3D" id="3.40.605.10">
    <property type="entry name" value="Aldehyde Dehydrogenase, Chain A, domain 1"/>
    <property type="match status" value="1"/>
</dbReference>
<evidence type="ECO:0000256" key="3">
    <source>
        <dbReference type="ARBA" id="ARBA00023027"/>
    </source>
</evidence>
<dbReference type="InterPro" id="IPR016160">
    <property type="entry name" value="Ald_DH_CS_CYS"/>
</dbReference>
<evidence type="ECO:0000256" key="5">
    <source>
        <dbReference type="RuleBase" id="RU003345"/>
    </source>
</evidence>
<evidence type="ECO:0000256" key="2">
    <source>
        <dbReference type="ARBA" id="ARBA00023002"/>
    </source>
</evidence>
<dbReference type="InterPro" id="IPR016162">
    <property type="entry name" value="Ald_DH_N"/>
</dbReference>
<evidence type="ECO:0000313" key="7">
    <source>
        <dbReference type="EMBL" id="MEB3022138.1"/>
    </source>
</evidence>
<evidence type="ECO:0000313" key="8">
    <source>
        <dbReference type="Proteomes" id="UP001299596"/>
    </source>
</evidence>
<dbReference type="SUPFAM" id="SSF53720">
    <property type="entry name" value="ALDH-like"/>
    <property type="match status" value="1"/>
</dbReference>
<dbReference type="GO" id="GO:0016491">
    <property type="term" value="F:oxidoreductase activity"/>
    <property type="evidence" value="ECO:0007669"/>
    <property type="project" value="UniProtKB-KW"/>
</dbReference>
<dbReference type="Proteomes" id="UP001299596">
    <property type="component" value="Unassembled WGS sequence"/>
</dbReference>
<dbReference type="PROSITE" id="PS00687">
    <property type="entry name" value="ALDEHYDE_DEHYDR_GLU"/>
    <property type="match status" value="1"/>
</dbReference>
<proteinExistence type="inferred from homology"/>
<dbReference type="Gene3D" id="3.40.309.10">
    <property type="entry name" value="Aldehyde Dehydrogenase, Chain A, domain 2"/>
    <property type="match status" value="1"/>
</dbReference>
<dbReference type="CDD" id="cd07093">
    <property type="entry name" value="ALDH_F8_HMSADH"/>
    <property type="match status" value="1"/>
</dbReference>
<keyword evidence="8" id="KW-1185">Reference proteome</keyword>
<dbReference type="PANTHER" id="PTHR43720:SF2">
    <property type="entry name" value="2-AMINOMUCONIC SEMIALDEHYDE DEHYDROGENASE"/>
    <property type="match status" value="1"/>
</dbReference>
<dbReference type="PROSITE" id="PS00070">
    <property type="entry name" value="ALDEHYDE_DEHYDR_CYS"/>
    <property type="match status" value="1"/>
</dbReference>
<dbReference type="NCBIfam" id="TIGR03216">
    <property type="entry name" value="OH_muco_semi_DH"/>
    <property type="match status" value="1"/>
</dbReference>
<comment type="caution">
    <text evidence="7">The sequence shown here is derived from an EMBL/GenBank/DDBJ whole genome shotgun (WGS) entry which is preliminary data.</text>
</comment>
<feature type="domain" description="Aldehyde dehydrogenase" evidence="6">
    <location>
        <begin position="24"/>
        <end position="487"/>
    </location>
</feature>
<gene>
    <name evidence="7" type="ORF">K6T79_13905</name>
</gene>
<name>A0ABU5XIX3_9MYCO</name>
<keyword evidence="2 5" id="KW-0560">Oxidoreductase</keyword>
<dbReference type="EC" id="1.2.1.85" evidence="7"/>
<keyword evidence="3" id="KW-0520">NAD</keyword>
<comment type="similarity">
    <text evidence="1 5">Belongs to the aldehyde dehydrogenase family.</text>
</comment>
<dbReference type="Pfam" id="PF00171">
    <property type="entry name" value="Aldedh"/>
    <property type="match status" value="1"/>
</dbReference>
<dbReference type="EMBL" id="JAYJJR010000008">
    <property type="protein sequence ID" value="MEB3022138.1"/>
    <property type="molecule type" value="Genomic_DNA"/>
</dbReference>
<organism evidence="7 8">
    <name type="scientific">[Mycobacterium] crassicus</name>
    <dbReference type="NCBI Taxonomy" id="2872309"/>
    <lineage>
        <taxon>Bacteria</taxon>
        <taxon>Bacillati</taxon>
        <taxon>Actinomycetota</taxon>
        <taxon>Actinomycetes</taxon>
        <taxon>Mycobacteriales</taxon>
        <taxon>Mycobacteriaceae</taxon>
        <taxon>Mycolicibacter</taxon>
    </lineage>
</organism>
<dbReference type="InterPro" id="IPR029510">
    <property type="entry name" value="Ald_DH_CS_GLU"/>
</dbReference>
<dbReference type="PANTHER" id="PTHR43720">
    <property type="entry name" value="2-AMINOMUCONIC SEMIALDEHYDE DEHYDROGENASE"/>
    <property type="match status" value="1"/>
</dbReference>
<evidence type="ECO:0000256" key="4">
    <source>
        <dbReference type="PROSITE-ProRule" id="PRU10007"/>
    </source>
</evidence>
<dbReference type="RefSeq" id="WP_225405283.1">
    <property type="nucleotide sequence ID" value="NZ_JAYJJR010000008.1"/>
</dbReference>
<dbReference type="InterPro" id="IPR015590">
    <property type="entry name" value="Aldehyde_DH_dom"/>
</dbReference>
<dbReference type="InterPro" id="IPR017628">
    <property type="entry name" value="OHmuconic_semiald_DH"/>
</dbReference>
<protein>
    <submittedName>
        <fullName evidence="7">2-hydroxymuconic semialdehyde dehydrogenase</fullName>
        <ecNumber evidence="7">1.2.1.85</ecNumber>
    </submittedName>
</protein>
<reference evidence="7 8" key="1">
    <citation type="submission" date="2023-12" db="EMBL/GenBank/DDBJ databases">
        <title>Description of new species of Mycobacterium terrae complex isolated from sewage at the Sao Paulo Zoological Park Foundation in Brazil.</title>
        <authorList>
            <person name="Romagnoli C.L."/>
            <person name="Conceicao E.C."/>
            <person name="Machado E."/>
            <person name="Barreto L.B.P.F."/>
            <person name="Sharma A."/>
            <person name="Silva N.M."/>
            <person name="Marques L.E."/>
            <person name="Juliana M.A."/>
            <person name="Lourenco M.C.S."/>
            <person name="Digiampietri L.A."/>
            <person name="Suffys P.N."/>
            <person name="Viana-Niero C."/>
        </authorList>
    </citation>
    <scope>NUCLEOTIDE SEQUENCE [LARGE SCALE GENOMIC DNA]</scope>
    <source>
        <strain evidence="7 8">MYC098</strain>
    </source>
</reference>
<dbReference type="InterPro" id="IPR016161">
    <property type="entry name" value="Ald_DH/histidinol_DH"/>
</dbReference>
<feature type="active site" evidence="4">
    <location>
        <position position="258"/>
    </location>
</feature>
<evidence type="ECO:0000259" key="6">
    <source>
        <dbReference type="Pfam" id="PF00171"/>
    </source>
</evidence>
<dbReference type="InterPro" id="IPR016163">
    <property type="entry name" value="Ald_DH_C"/>
</dbReference>